<evidence type="ECO:0000313" key="2">
    <source>
        <dbReference type="EMBL" id="EDM81243.1"/>
    </source>
</evidence>
<keyword evidence="1" id="KW-0732">Signal</keyword>
<dbReference type="RefSeq" id="WP_006969520.1">
    <property type="nucleotide sequence ID" value="NZ_ABCS01000004.1"/>
</dbReference>
<accession>A6FYH1</accession>
<dbReference type="STRING" id="391625.PPSIR1_40205"/>
<gene>
    <name evidence="2" type="ORF">PPSIR1_40205</name>
</gene>
<dbReference type="Proteomes" id="UP000005801">
    <property type="component" value="Unassembled WGS sequence"/>
</dbReference>
<comment type="caution">
    <text evidence="2">The sequence shown here is derived from an EMBL/GenBank/DDBJ whole genome shotgun (WGS) entry which is preliminary data.</text>
</comment>
<feature type="signal peptide" evidence="1">
    <location>
        <begin position="1"/>
        <end position="25"/>
    </location>
</feature>
<evidence type="ECO:0000256" key="1">
    <source>
        <dbReference type="SAM" id="SignalP"/>
    </source>
</evidence>
<dbReference type="NCBIfam" id="NF033768">
    <property type="entry name" value="myxo_SS_tail"/>
    <property type="match status" value="1"/>
</dbReference>
<dbReference type="InterPro" id="IPR049806">
    <property type="entry name" value="MasK-like_C"/>
</dbReference>
<protein>
    <recommendedName>
        <fullName evidence="4">Lipoprotein</fullName>
    </recommendedName>
</protein>
<keyword evidence="3" id="KW-1185">Reference proteome</keyword>
<reference evidence="2 3" key="1">
    <citation type="submission" date="2007-06" db="EMBL/GenBank/DDBJ databases">
        <authorList>
            <person name="Shimkets L."/>
            <person name="Ferriera S."/>
            <person name="Johnson J."/>
            <person name="Kravitz S."/>
            <person name="Beeson K."/>
            <person name="Sutton G."/>
            <person name="Rogers Y.-H."/>
            <person name="Friedman R."/>
            <person name="Frazier M."/>
            <person name="Venter J.C."/>
        </authorList>
    </citation>
    <scope>NUCLEOTIDE SEQUENCE [LARGE SCALE GENOMIC DNA]</scope>
    <source>
        <strain evidence="2 3">SIR-1</strain>
    </source>
</reference>
<evidence type="ECO:0000313" key="3">
    <source>
        <dbReference type="Proteomes" id="UP000005801"/>
    </source>
</evidence>
<organism evidence="2 3">
    <name type="scientific">Plesiocystis pacifica SIR-1</name>
    <dbReference type="NCBI Taxonomy" id="391625"/>
    <lineage>
        <taxon>Bacteria</taxon>
        <taxon>Pseudomonadati</taxon>
        <taxon>Myxococcota</taxon>
        <taxon>Polyangia</taxon>
        <taxon>Nannocystales</taxon>
        <taxon>Nannocystaceae</taxon>
        <taxon>Plesiocystis</taxon>
    </lineage>
</organism>
<sequence>MSALRPLSLVGLGLVLGLSACSGLARDTATYQADTSALLDTRTAELQACYNRELRLNRDAIGTLTVRFVVEKESGRVTQLEWDRNHSTVSDTLATCALGALEGLRLAEPDQRDGEASFRFSFRGSAVTAN</sequence>
<dbReference type="AlphaFoldDB" id="A6FYH1"/>
<dbReference type="EMBL" id="ABCS01000004">
    <property type="protein sequence ID" value="EDM81243.1"/>
    <property type="molecule type" value="Genomic_DNA"/>
</dbReference>
<feature type="chain" id="PRO_5002696972" description="Lipoprotein" evidence="1">
    <location>
        <begin position="26"/>
        <end position="130"/>
    </location>
</feature>
<dbReference type="PROSITE" id="PS51257">
    <property type="entry name" value="PROKAR_LIPOPROTEIN"/>
    <property type="match status" value="1"/>
</dbReference>
<proteinExistence type="predicted"/>
<name>A6FYH1_9BACT</name>
<evidence type="ECO:0008006" key="4">
    <source>
        <dbReference type="Google" id="ProtNLM"/>
    </source>
</evidence>
<dbReference type="OrthoDB" id="5518422at2"/>